<evidence type="ECO:0000256" key="31">
    <source>
        <dbReference type="ARBA" id="ARBA00048374"/>
    </source>
</evidence>
<keyword evidence="8" id="KW-0378">Hydrolase</keyword>
<comment type="catalytic activity">
    <reaction evidence="27">
        <text>a 1-O-alkyl-2-acyl-sn-glycero-3-phosphocholine + H2O = a 1-O-alkyl-sn-glycero-3-phosphocholine + a fatty acid + H(+)</text>
        <dbReference type="Rhea" id="RHEA:36231"/>
        <dbReference type="ChEBI" id="CHEBI:15377"/>
        <dbReference type="ChEBI" id="CHEBI:15378"/>
        <dbReference type="ChEBI" id="CHEBI:28868"/>
        <dbReference type="ChEBI" id="CHEBI:30909"/>
        <dbReference type="ChEBI" id="CHEBI:36702"/>
        <dbReference type="EC" id="3.1.1.4"/>
    </reaction>
    <physiologicalReaction direction="left-to-right" evidence="27">
        <dbReference type="Rhea" id="RHEA:36232"/>
    </physiologicalReaction>
</comment>
<dbReference type="PANTHER" id="PTHR21325">
    <property type="entry name" value="PHOSPHOLIPASE B, PLB1"/>
    <property type="match status" value="1"/>
</dbReference>
<reference evidence="44 45" key="1">
    <citation type="submission" date="2024-01" db="EMBL/GenBank/DDBJ databases">
        <title>The genome of the rayed Mediterranean limpet Patella caerulea (Linnaeus, 1758).</title>
        <authorList>
            <person name="Anh-Thu Weber A."/>
            <person name="Halstead-Nussloch G."/>
        </authorList>
    </citation>
    <scope>NUCLEOTIDE SEQUENCE [LARGE SCALE GENOMIC DNA]</scope>
    <source>
        <strain evidence="44">AATW-2023a</strain>
        <tissue evidence="44">Whole specimen</tissue>
    </source>
</reference>
<name>A0AAN8IVX5_PATCE</name>
<evidence type="ECO:0000256" key="12">
    <source>
        <dbReference type="ARBA" id="ARBA00023180"/>
    </source>
</evidence>
<dbReference type="GO" id="GO:0004806">
    <property type="term" value="F:triacylglycerol lipase activity"/>
    <property type="evidence" value="ECO:0007669"/>
    <property type="project" value="UniProtKB-EC"/>
</dbReference>
<accession>A0AAN8IVX5</accession>
<evidence type="ECO:0000256" key="41">
    <source>
        <dbReference type="ARBA" id="ARBA00049372"/>
    </source>
</evidence>
<dbReference type="GO" id="GO:0050253">
    <property type="term" value="F:retinyl-palmitate esterase activity"/>
    <property type="evidence" value="ECO:0007669"/>
    <property type="project" value="TreeGrafter"/>
</dbReference>
<comment type="catalytic activity">
    <reaction evidence="35">
        <text>1-hexadecanoyl-sn-glycero-3-phosphocholine + H2O = sn-glycerol 3-phosphocholine + hexadecanoate + H(+)</text>
        <dbReference type="Rhea" id="RHEA:40435"/>
        <dbReference type="ChEBI" id="CHEBI:7896"/>
        <dbReference type="ChEBI" id="CHEBI:15377"/>
        <dbReference type="ChEBI" id="CHEBI:15378"/>
        <dbReference type="ChEBI" id="CHEBI:16870"/>
        <dbReference type="ChEBI" id="CHEBI:72998"/>
    </reaction>
    <physiologicalReaction direction="left-to-right" evidence="35">
        <dbReference type="Rhea" id="RHEA:40436"/>
    </physiologicalReaction>
</comment>
<comment type="catalytic activity">
    <reaction evidence="26">
        <text>1-hexadecanoyl-2-(9Z-octadecenoyl)-sn-glycero-3-phospho-(1'-sn-glycerol) + H2O = 1-hexadecanoyl-sn-glycero-3-phospho-(1'-sn-glycerol) + (9Z)-octadecenoate + H(+)</text>
        <dbReference type="Rhea" id="RHEA:40919"/>
        <dbReference type="ChEBI" id="CHEBI:15377"/>
        <dbReference type="ChEBI" id="CHEBI:15378"/>
        <dbReference type="ChEBI" id="CHEBI:30823"/>
        <dbReference type="ChEBI" id="CHEBI:72841"/>
        <dbReference type="ChEBI" id="CHEBI:75158"/>
    </reaction>
    <physiologicalReaction direction="left-to-right" evidence="26">
        <dbReference type="Rhea" id="RHEA:40920"/>
    </physiologicalReaction>
</comment>
<evidence type="ECO:0000256" key="26">
    <source>
        <dbReference type="ARBA" id="ARBA00048015"/>
    </source>
</evidence>
<comment type="subcellular location">
    <subcellularLocation>
        <location evidence="1">Apical cell membrane</location>
        <topology evidence="1">Single-pass type I membrane protein</topology>
    </subcellularLocation>
</comment>
<keyword evidence="4" id="KW-1003">Cell membrane</keyword>
<comment type="catalytic activity">
    <reaction evidence="25">
        <text>2,3-di-(9Z)-octadecenoyl-sn-glycerol + H2O = 3-(9Z-octadecenoyl)-sn-glycerol + (9Z)-octadecenoate + H(+)</text>
        <dbReference type="Rhea" id="RHEA:42604"/>
        <dbReference type="ChEBI" id="CHEBI:15377"/>
        <dbReference type="ChEBI" id="CHEBI:15378"/>
        <dbReference type="ChEBI" id="CHEBI:30823"/>
        <dbReference type="ChEBI" id="CHEBI:75824"/>
        <dbReference type="ChEBI" id="CHEBI:75938"/>
    </reaction>
    <physiologicalReaction direction="left-to-right" evidence="25">
        <dbReference type="Rhea" id="RHEA:42605"/>
    </physiologicalReaction>
</comment>
<evidence type="ECO:0000256" key="18">
    <source>
        <dbReference type="ARBA" id="ARBA00031485"/>
    </source>
</evidence>
<comment type="catalytic activity">
    <reaction evidence="28">
        <text>1,2-di-(9Z-octadecenoyl)-sn-glycero-3-phosphocholine + H2O = 1-(9Z-octadecenoyl)-sn-glycero-3-phosphocholine + (9Z)-octadecenoate + H(+)</text>
        <dbReference type="Rhea" id="RHEA:40923"/>
        <dbReference type="ChEBI" id="CHEBI:15377"/>
        <dbReference type="ChEBI" id="CHEBI:15378"/>
        <dbReference type="ChEBI" id="CHEBI:28610"/>
        <dbReference type="ChEBI" id="CHEBI:30823"/>
        <dbReference type="ChEBI" id="CHEBI:74669"/>
    </reaction>
    <physiologicalReaction direction="left-to-right" evidence="28">
        <dbReference type="Rhea" id="RHEA:40924"/>
    </physiologicalReaction>
</comment>
<dbReference type="AlphaFoldDB" id="A0AAN8IVX5"/>
<evidence type="ECO:0000256" key="38">
    <source>
        <dbReference type="ARBA" id="ARBA00048872"/>
    </source>
</evidence>
<evidence type="ECO:0000256" key="19">
    <source>
        <dbReference type="ARBA" id="ARBA00033022"/>
    </source>
</evidence>
<proteinExistence type="inferred from homology"/>
<evidence type="ECO:0000256" key="4">
    <source>
        <dbReference type="ARBA" id="ARBA00022475"/>
    </source>
</evidence>
<comment type="catalytic activity">
    <reaction evidence="15">
        <text>a 1,2-diacyl-sn-glycero-3-phosphocholine + H2O = a 1-acyl-sn-glycero-3-phosphocholine + a fatty acid + H(+)</text>
        <dbReference type="Rhea" id="RHEA:15801"/>
        <dbReference type="ChEBI" id="CHEBI:15377"/>
        <dbReference type="ChEBI" id="CHEBI:15378"/>
        <dbReference type="ChEBI" id="CHEBI:28868"/>
        <dbReference type="ChEBI" id="CHEBI:57643"/>
        <dbReference type="ChEBI" id="CHEBI:58168"/>
        <dbReference type="EC" id="3.1.1.4"/>
    </reaction>
    <physiologicalReaction direction="left-to-right" evidence="15">
        <dbReference type="Rhea" id="RHEA:15802"/>
    </physiologicalReaction>
</comment>
<comment type="catalytic activity">
    <reaction evidence="31">
        <text>1-octadecanoyl-2-(9Z,12Z)-octadecadienoyl-sn-glycerol + H2O = 1-octadecanoyl-sn-glycerol + (9Z,12Z)-octadecadienoate + H(+)</text>
        <dbReference type="Rhea" id="RHEA:40927"/>
        <dbReference type="ChEBI" id="CHEBI:15377"/>
        <dbReference type="ChEBI" id="CHEBI:15378"/>
        <dbReference type="ChEBI" id="CHEBI:30245"/>
        <dbReference type="ChEBI" id="CHEBI:75550"/>
        <dbReference type="ChEBI" id="CHEBI:77097"/>
    </reaction>
    <physiologicalReaction direction="left-to-right" evidence="31">
        <dbReference type="Rhea" id="RHEA:40928"/>
    </physiologicalReaction>
</comment>
<comment type="similarity">
    <text evidence="2">Belongs to the 'GDSL' lipolytic enzyme family. Phospholipase B1 subfamily.</text>
</comment>
<evidence type="ECO:0000256" key="40">
    <source>
        <dbReference type="ARBA" id="ARBA00049363"/>
    </source>
</evidence>
<evidence type="ECO:0000256" key="21">
    <source>
        <dbReference type="ARBA" id="ARBA00047324"/>
    </source>
</evidence>
<dbReference type="InterPro" id="IPR036514">
    <property type="entry name" value="SGNH_hydro_sf"/>
</dbReference>
<keyword evidence="9" id="KW-1133">Transmembrane helix</keyword>
<comment type="catalytic activity">
    <reaction evidence="22">
        <text>1,3-dihexadecanoyl-2-(9Z-octadecenoyl)glycerol + H2O = 1-hexadecanoyl-2-(9Z-octadecenoyl)-glycerol + hexadecanoate + H(+)</text>
        <dbReference type="Rhea" id="RHEA:40979"/>
        <dbReference type="ChEBI" id="CHEBI:7896"/>
        <dbReference type="ChEBI" id="CHEBI:15377"/>
        <dbReference type="ChEBI" id="CHEBI:15378"/>
        <dbReference type="ChEBI" id="CHEBI:75585"/>
        <dbReference type="ChEBI" id="CHEBI:75688"/>
    </reaction>
    <physiologicalReaction direction="left-to-right" evidence="22">
        <dbReference type="Rhea" id="RHEA:40980"/>
    </physiologicalReaction>
</comment>
<dbReference type="GO" id="GO:0031526">
    <property type="term" value="C:brush border membrane"/>
    <property type="evidence" value="ECO:0007669"/>
    <property type="project" value="TreeGrafter"/>
</dbReference>
<evidence type="ECO:0000256" key="8">
    <source>
        <dbReference type="ARBA" id="ARBA00022801"/>
    </source>
</evidence>
<dbReference type="GO" id="GO:0006644">
    <property type="term" value="P:phospholipid metabolic process"/>
    <property type="evidence" value="ECO:0007669"/>
    <property type="project" value="TreeGrafter"/>
</dbReference>
<dbReference type="Proteomes" id="UP001347796">
    <property type="component" value="Unassembled WGS sequence"/>
</dbReference>
<comment type="catalytic activity">
    <reaction evidence="38">
        <text>1-O-hexadecyl-2-(9Z)-octadecenoyl-sn-glycero-3-phosphocholine + H2O = 1-O-hexadecyl-sn-glycero-3-phosphocholine + (9Z)-octadecenoate + H(+)</text>
        <dbReference type="Rhea" id="RHEA:40915"/>
        <dbReference type="ChEBI" id="CHEBI:15377"/>
        <dbReference type="ChEBI" id="CHEBI:15378"/>
        <dbReference type="ChEBI" id="CHEBI:30823"/>
        <dbReference type="ChEBI" id="CHEBI:34112"/>
        <dbReference type="ChEBI" id="CHEBI:64496"/>
    </reaction>
    <physiologicalReaction direction="left-to-right" evidence="38">
        <dbReference type="Rhea" id="RHEA:40916"/>
    </physiologicalReaction>
</comment>
<comment type="catalytic activity">
    <reaction evidence="14">
        <text>1-hexadecanoyl-2-(9Z,12Z-octadecadienoyl)-sn-glycero-3-phosphocholine + H2O = (9Z,12Z)-octadecadienoate + 1-hexadecanoyl-sn-glycero-3-phosphocholine + H(+)</text>
        <dbReference type="Rhea" id="RHEA:40811"/>
        <dbReference type="ChEBI" id="CHEBI:15377"/>
        <dbReference type="ChEBI" id="CHEBI:15378"/>
        <dbReference type="ChEBI" id="CHEBI:30245"/>
        <dbReference type="ChEBI" id="CHEBI:72998"/>
        <dbReference type="ChEBI" id="CHEBI:73002"/>
    </reaction>
    <physiologicalReaction direction="left-to-right" evidence="14">
        <dbReference type="Rhea" id="RHEA:40812"/>
    </physiologicalReaction>
</comment>
<comment type="catalytic activity">
    <reaction evidence="37">
        <text>1,3-dihexadecanoyl-2-(9Z-octadecenoyl)glycerol + H2O = 1,3-dihexadecanoylglycerol + (9Z)-octadecenoate + H(+)</text>
        <dbReference type="Rhea" id="RHEA:40983"/>
        <dbReference type="ChEBI" id="CHEBI:15377"/>
        <dbReference type="ChEBI" id="CHEBI:15378"/>
        <dbReference type="ChEBI" id="CHEBI:30823"/>
        <dbReference type="ChEBI" id="CHEBI:75688"/>
        <dbReference type="ChEBI" id="CHEBI:77619"/>
    </reaction>
    <physiologicalReaction direction="left-to-right" evidence="37">
        <dbReference type="Rhea" id="RHEA:40984"/>
    </physiologicalReaction>
</comment>
<evidence type="ECO:0000256" key="34">
    <source>
        <dbReference type="ARBA" id="ARBA00048613"/>
    </source>
</evidence>
<dbReference type="InterPro" id="IPR035547">
    <property type="entry name" value="Phospholipase_B"/>
</dbReference>
<comment type="catalytic activity">
    <reaction evidence="32">
        <text>1,2,3-tri-(9Z-octadecenoyl)-glycerol + H2O = di-(9Z)-octadecenoylglycerol + (9Z)-octadecenoate + H(+)</text>
        <dbReference type="Rhea" id="RHEA:38575"/>
        <dbReference type="ChEBI" id="CHEBI:15377"/>
        <dbReference type="ChEBI" id="CHEBI:15378"/>
        <dbReference type="ChEBI" id="CHEBI:30823"/>
        <dbReference type="ChEBI" id="CHEBI:53753"/>
        <dbReference type="ChEBI" id="CHEBI:75945"/>
    </reaction>
    <physiologicalReaction direction="left-to-right" evidence="32">
        <dbReference type="Rhea" id="RHEA:38576"/>
    </physiologicalReaction>
</comment>
<dbReference type="EMBL" id="JAZGQO010000021">
    <property type="protein sequence ID" value="KAK6166620.1"/>
    <property type="molecule type" value="Genomic_DNA"/>
</dbReference>
<comment type="catalytic activity">
    <reaction evidence="34">
        <text>1-hexadecanoyl-2-(9Z-octadecenoyl)-sn-glycero-3-phosphoethanolamine + H2O = 1-hexadecanoyl-sn-glycero-3-phosphoethanolamine + (9Z)-octadecenoate + H(+)</text>
        <dbReference type="Rhea" id="RHEA:40911"/>
        <dbReference type="ChEBI" id="CHEBI:15377"/>
        <dbReference type="ChEBI" id="CHEBI:15378"/>
        <dbReference type="ChEBI" id="CHEBI:30823"/>
        <dbReference type="ChEBI" id="CHEBI:73004"/>
        <dbReference type="ChEBI" id="CHEBI:73007"/>
    </reaction>
    <physiologicalReaction direction="left-to-right" evidence="34">
        <dbReference type="Rhea" id="RHEA:40912"/>
    </physiologicalReaction>
</comment>
<dbReference type="Pfam" id="PF00657">
    <property type="entry name" value="Lipase_GDSL"/>
    <property type="match status" value="1"/>
</dbReference>
<evidence type="ECO:0000256" key="11">
    <source>
        <dbReference type="ARBA" id="ARBA00023136"/>
    </source>
</evidence>
<evidence type="ECO:0000256" key="20">
    <source>
        <dbReference type="ARBA" id="ARBA00045916"/>
    </source>
</evidence>
<organism evidence="44 45">
    <name type="scientific">Patella caerulea</name>
    <name type="common">Rayed Mediterranean limpet</name>
    <dbReference type="NCBI Taxonomy" id="87958"/>
    <lineage>
        <taxon>Eukaryota</taxon>
        <taxon>Metazoa</taxon>
        <taxon>Spiralia</taxon>
        <taxon>Lophotrochozoa</taxon>
        <taxon>Mollusca</taxon>
        <taxon>Gastropoda</taxon>
        <taxon>Patellogastropoda</taxon>
        <taxon>Patelloidea</taxon>
        <taxon>Patellidae</taxon>
        <taxon>Patella</taxon>
    </lineage>
</organism>
<evidence type="ECO:0000256" key="6">
    <source>
        <dbReference type="ARBA" id="ARBA00022729"/>
    </source>
</evidence>
<evidence type="ECO:0000256" key="25">
    <source>
        <dbReference type="ARBA" id="ARBA00048011"/>
    </source>
</evidence>
<evidence type="ECO:0000256" key="43">
    <source>
        <dbReference type="SAM" id="SignalP"/>
    </source>
</evidence>
<dbReference type="GO" id="GO:0004622">
    <property type="term" value="F:phosphatidylcholine lysophospholipase activity"/>
    <property type="evidence" value="ECO:0007669"/>
    <property type="project" value="UniProtKB-EC"/>
</dbReference>
<comment type="catalytic activity">
    <reaction evidence="23">
        <text>1-(9Z-octadecenoyl)-glycerol + H2O = glycerol + (9Z)-octadecenoate + H(+)</text>
        <dbReference type="Rhea" id="RHEA:38487"/>
        <dbReference type="ChEBI" id="CHEBI:15377"/>
        <dbReference type="ChEBI" id="CHEBI:15378"/>
        <dbReference type="ChEBI" id="CHEBI:17754"/>
        <dbReference type="ChEBI" id="CHEBI:30823"/>
        <dbReference type="ChEBI" id="CHEBI:75342"/>
    </reaction>
    <physiologicalReaction direction="left-to-right" evidence="23">
        <dbReference type="Rhea" id="RHEA:38488"/>
    </physiologicalReaction>
</comment>
<evidence type="ECO:0000256" key="42">
    <source>
        <dbReference type="ARBA" id="ARBA00049461"/>
    </source>
</evidence>
<comment type="catalytic activity">
    <reaction evidence="21">
        <text>1-hexadecanoyl-2-(9Z)-octadecenoyl-3-octadecanoyl-sn-glycerol + H2O = 2-(9Z-octadecenoyl)-3-octadecanoyl-sn-glycerol + hexadecanoate + H(+)</text>
        <dbReference type="Rhea" id="RHEA:41107"/>
        <dbReference type="ChEBI" id="CHEBI:7896"/>
        <dbReference type="ChEBI" id="CHEBI:15377"/>
        <dbReference type="ChEBI" id="CHEBI:15378"/>
        <dbReference type="ChEBI" id="CHEBI:75558"/>
        <dbReference type="ChEBI" id="CHEBI:77623"/>
    </reaction>
    <physiologicalReaction direction="left-to-right" evidence="21">
        <dbReference type="Rhea" id="RHEA:41108"/>
    </physiologicalReaction>
</comment>
<evidence type="ECO:0000256" key="17">
    <source>
        <dbReference type="ARBA" id="ARBA00031182"/>
    </source>
</evidence>
<evidence type="ECO:0000256" key="3">
    <source>
        <dbReference type="ARBA" id="ARBA00015133"/>
    </source>
</evidence>
<gene>
    <name evidence="44" type="ORF">SNE40_023270</name>
</gene>
<feature type="signal peptide" evidence="43">
    <location>
        <begin position="1"/>
        <end position="16"/>
    </location>
</feature>
<evidence type="ECO:0000256" key="2">
    <source>
        <dbReference type="ARBA" id="ARBA00009979"/>
    </source>
</evidence>
<dbReference type="SUPFAM" id="SSF52266">
    <property type="entry name" value="SGNH hydrolase"/>
    <property type="match status" value="1"/>
</dbReference>
<evidence type="ECO:0000256" key="27">
    <source>
        <dbReference type="ARBA" id="ARBA00048049"/>
    </source>
</evidence>
<keyword evidence="12" id="KW-0325">Glycoprotein</keyword>
<evidence type="ECO:0000256" key="16">
    <source>
        <dbReference type="ARBA" id="ARBA00029723"/>
    </source>
</evidence>
<comment type="catalytic activity">
    <reaction evidence="36">
        <text>1-hexadecanoyl-2-(9Z-octadecenoyl)-sn-glycero-3-phosphocholine + H2O = 1-hexadecanoyl-sn-glycero-3-phosphocholine + (9Z)-octadecenoate + H(+)</text>
        <dbReference type="Rhea" id="RHEA:38779"/>
        <dbReference type="ChEBI" id="CHEBI:15377"/>
        <dbReference type="ChEBI" id="CHEBI:15378"/>
        <dbReference type="ChEBI" id="CHEBI:30823"/>
        <dbReference type="ChEBI" id="CHEBI:72998"/>
        <dbReference type="ChEBI" id="CHEBI:73001"/>
    </reaction>
    <physiologicalReaction direction="left-to-right" evidence="36">
        <dbReference type="Rhea" id="RHEA:38780"/>
    </physiologicalReaction>
</comment>
<dbReference type="InterPro" id="IPR001087">
    <property type="entry name" value="GDSL"/>
</dbReference>
<keyword evidence="7" id="KW-0677">Repeat</keyword>
<evidence type="ECO:0000256" key="35">
    <source>
        <dbReference type="ARBA" id="ARBA00048656"/>
    </source>
</evidence>
<keyword evidence="5" id="KW-0812">Transmembrane</keyword>
<evidence type="ECO:0000313" key="44">
    <source>
        <dbReference type="EMBL" id="KAK6166620.1"/>
    </source>
</evidence>
<evidence type="ECO:0000256" key="14">
    <source>
        <dbReference type="ARBA" id="ARBA00023408"/>
    </source>
</evidence>
<sequence>MRVILILTAVVAATVASETFYDRYAKFFKETLPNSPYLLNLWKEHLKNYTELIETDSKHQQTRAVHRYPIPPFDCHTDTPWGGREATNVHEVHPGDIKVVAALGDSLTAGNGVDATNIIGDLIEYRGLSWSIGGDGSLASGELTLPNILKKFGRNLYGYSIGTGPRTGSKSGFNVADPGDTSHNMPEQAVMLVNKMRADTNINFLKDWKIITLFIGGNDLCDYCHDKNKYSPQTYTANVQQALDTLHSQVPRAFVNLVPIFDIAPVAALSSGFFCTFVHALVCDCGHDKNNAVILNHTSIEYQKGLEQLVATGRYDTRDDFTVVIQPFFKKTQPPTDGNKGDIDMTYFSADCFHFSGKGHGAAALSLWNNMLESIGHKQEEWHLDQPFHCPGSHNGHNHWYFTTYKN</sequence>
<evidence type="ECO:0000256" key="30">
    <source>
        <dbReference type="ARBA" id="ARBA00048362"/>
    </source>
</evidence>
<evidence type="ECO:0000256" key="29">
    <source>
        <dbReference type="ARBA" id="ARBA00048227"/>
    </source>
</evidence>
<evidence type="ECO:0000256" key="15">
    <source>
        <dbReference type="ARBA" id="ARBA00023422"/>
    </source>
</evidence>
<comment type="catalytic activity">
    <reaction evidence="24">
        <text>1-hexadecanoyl-2-(9Z)-octadecenoyl-3-octadecanoyl-sn-glycerol + H2O = 1-hexadecanoyl-2-(9Z-octadecenoyl)-sn-glycerol + octadecanoate + H(+)</text>
        <dbReference type="Rhea" id="RHEA:41111"/>
        <dbReference type="ChEBI" id="CHEBI:15377"/>
        <dbReference type="ChEBI" id="CHEBI:15378"/>
        <dbReference type="ChEBI" id="CHEBI:25629"/>
        <dbReference type="ChEBI" id="CHEBI:75466"/>
        <dbReference type="ChEBI" id="CHEBI:77623"/>
    </reaction>
    <physiologicalReaction direction="left-to-right" evidence="24">
        <dbReference type="Rhea" id="RHEA:41112"/>
    </physiologicalReaction>
</comment>
<evidence type="ECO:0000313" key="45">
    <source>
        <dbReference type="Proteomes" id="UP001347796"/>
    </source>
</evidence>
<evidence type="ECO:0000256" key="36">
    <source>
        <dbReference type="ARBA" id="ARBA00048699"/>
    </source>
</evidence>
<comment type="function">
    <text evidence="20">Calcium-independent membrane-associated phospholipase that catalyzes complete diacylation of phospholipids by hydrolyzing both sn-1 and sn-2 fatty acyl chains attached to the glycerol backbone (phospholipase B activity). Has dual phospholipase and lysophospholipase activities toward diacylphospholipids. Preferentially cleaves sn-2 ester bonds over sn-1 bonds. Acts as a lipase toward glycerolipid substrates. Hydrolyzes fatty acyl chains of diacylglycerols with preference for the sn-2 position and of triacylglycerols with not positional selectivity. May also hydrolyze long chain retinyl esters such as retinyl palmitate. May contribute to digestion of dietary phospholipids, glycerolipids and retinoids, facilitating lipid absorption at the brush border.</text>
</comment>
<evidence type="ECO:0000256" key="10">
    <source>
        <dbReference type="ARBA" id="ARBA00023098"/>
    </source>
</evidence>
<comment type="catalytic activity">
    <reaction evidence="29">
        <text>1,2-dihexadecanoyl-sn-glycero-3-phosphocholine + H2O = 1-hexadecanoyl-sn-glycero-3-phosphocholine + hexadecanoate + H(+)</text>
        <dbReference type="Rhea" id="RHEA:41223"/>
        <dbReference type="ChEBI" id="CHEBI:7896"/>
        <dbReference type="ChEBI" id="CHEBI:15377"/>
        <dbReference type="ChEBI" id="CHEBI:15378"/>
        <dbReference type="ChEBI" id="CHEBI:72998"/>
        <dbReference type="ChEBI" id="CHEBI:72999"/>
    </reaction>
    <physiologicalReaction direction="left-to-right" evidence="29">
        <dbReference type="Rhea" id="RHEA:41224"/>
    </physiologicalReaction>
</comment>
<comment type="catalytic activity">
    <reaction evidence="42">
        <text>2-(9Z-octadecenoyl)-glycerol + H2O = glycerol + (9Z)-octadecenoate + H(+)</text>
        <dbReference type="Rhea" id="RHEA:38491"/>
        <dbReference type="ChEBI" id="CHEBI:15377"/>
        <dbReference type="ChEBI" id="CHEBI:15378"/>
        <dbReference type="ChEBI" id="CHEBI:17754"/>
        <dbReference type="ChEBI" id="CHEBI:30823"/>
        <dbReference type="ChEBI" id="CHEBI:73990"/>
    </reaction>
    <physiologicalReaction direction="left-to-right" evidence="42">
        <dbReference type="Rhea" id="RHEA:38492"/>
    </physiologicalReaction>
</comment>
<dbReference type="CDD" id="cd01824">
    <property type="entry name" value="Phospholipase_B_like"/>
    <property type="match status" value="1"/>
</dbReference>
<evidence type="ECO:0000256" key="1">
    <source>
        <dbReference type="ARBA" id="ARBA00004247"/>
    </source>
</evidence>
<evidence type="ECO:0000256" key="32">
    <source>
        <dbReference type="ARBA" id="ARBA00048386"/>
    </source>
</evidence>
<evidence type="ECO:0000256" key="7">
    <source>
        <dbReference type="ARBA" id="ARBA00022737"/>
    </source>
</evidence>
<feature type="chain" id="PRO_5042861438" description="Phospholipase B1, membrane-associated" evidence="43">
    <location>
        <begin position="17"/>
        <end position="407"/>
    </location>
</feature>
<evidence type="ECO:0000256" key="22">
    <source>
        <dbReference type="ARBA" id="ARBA00047363"/>
    </source>
</evidence>
<dbReference type="FunFam" id="3.40.50.1110:FF:000005">
    <property type="entry name" value="Phospholipase B1"/>
    <property type="match status" value="1"/>
</dbReference>
<comment type="catalytic activity">
    <reaction evidence="30">
        <text>1-hexadecanoyl-2-(9Z,12Z-octadecadienoyl)-sn-glycero-3-phosphocholine + H2O = 2-(9Z,12Z-octadecadienoyl)-sn-glycero-3-phosphocholine + hexadecanoate + H(+)</text>
        <dbReference type="Rhea" id="RHEA:40971"/>
        <dbReference type="ChEBI" id="CHEBI:7896"/>
        <dbReference type="ChEBI" id="CHEBI:15377"/>
        <dbReference type="ChEBI" id="CHEBI:15378"/>
        <dbReference type="ChEBI" id="CHEBI:73002"/>
        <dbReference type="ChEBI" id="CHEBI:76084"/>
    </reaction>
    <physiologicalReaction direction="left-to-right" evidence="30">
        <dbReference type="Rhea" id="RHEA:40972"/>
    </physiologicalReaction>
</comment>
<comment type="catalytic activity">
    <reaction evidence="41">
        <text>1,3-di-(9Z-octadecenoyl)-glycerol + H2O = 1-(9Z-octadecenoyl)-glycerol + (9Z)-octadecenoate + H(+)</text>
        <dbReference type="Rhea" id="RHEA:39939"/>
        <dbReference type="ChEBI" id="CHEBI:15377"/>
        <dbReference type="ChEBI" id="CHEBI:15378"/>
        <dbReference type="ChEBI" id="CHEBI:30823"/>
        <dbReference type="ChEBI" id="CHEBI:75342"/>
        <dbReference type="ChEBI" id="CHEBI:75735"/>
    </reaction>
    <physiologicalReaction direction="left-to-right" evidence="41">
        <dbReference type="Rhea" id="RHEA:39940"/>
    </physiologicalReaction>
</comment>
<evidence type="ECO:0000256" key="33">
    <source>
        <dbReference type="ARBA" id="ARBA00048454"/>
    </source>
</evidence>
<evidence type="ECO:0000256" key="9">
    <source>
        <dbReference type="ARBA" id="ARBA00022989"/>
    </source>
</evidence>
<dbReference type="InterPro" id="IPR038885">
    <property type="entry name" value="PLB1"/>
</dbReference>
<dbReference type="PANTHER" id="PTHR21325:SF31">
    <property type="entry name" value="GH22081P-RELATED"/>
    <property type="match status" value="1"/>
</dbReference>
<comment type="catalytic activity">
    <reaction evidence="40">
        <text>1,2-dihexadecanoyl-sn-glycero-3-phosphocholine + 2 H2O = sn-glycerol 3-phosphocholine + 2 hexadecanoate + 2 H(+)</text>
        <dbReference type="Rhea" id="RHEA:40975"/>
        <dbReference type="ChEBI" id="CHEBI:7896"/>
        <dbReference type="ChEBI" id="CHEBI:15377"/>
        <dbReference type="ChEBI" id="CHEBI:15378"/>
        <dbReference type="ChEBI" id="CHEBI:16870"/>
        <dbReference type="ChEBI" id="CHEBI:72999"/>
    </reaction>
    <physiologicalReaction direction="left-to-right" evidence="40">
        <dbReference type="Rhea" id="RHEA:40976"/>
    </physiologicalReaction>
</comment>
<evidence type="ECO:0000256" key="37">
    <source>
        <dbReference type="ARBA" id="ARBA00048869"/>
    </source>
</evidence>
<comment type="caution">
    <text evidence="44">The sequence shown here is derived from an EMBL/GenBank/DDBJ whole genome shotgun (WGS) entry which is preliminary data.</text>
</comment>
<keyword evidence="45" id="KW-1185">Reference proteome</keyword>
<comment type="catalytic activity">
    <reaction evidence="13">
        <text>a triacylglycerol + H2O = a diacylglycerol + a fatty acid + H(+)</text>
        <dbReference type="Rhea" id="RHEA:12044"/>
        <dbReference type="ChEBI" id="CHEBI:15377"/>
        <dbReference type="ChEBI" id="CHEBI:15378"/>
        <dbReference type="ChEBI" id="CHEBI:17855"/>
        <dbReference type="ChEBI" id="CHEBI:18035"/>
        <dbReference type="ChEBI" id="CHEBI:28868"/>
        <dbReference type="EC" id="3.1.1.3"/>
    </reaction>
    <physiologicalReaction direction="left-to-right" evidence="13">
        <dbReference type="Rhea" id="RHEA:12045"/>
    </physiologicalReaction>
</comment>
<evidence type="ECO:0000256" key="23">
    <source>
        <dbReference type="ARBA" id="ARBA00047438"/>
    </source>
</evidence>
<evidence type="ECO:0000256" key="13">
    <source>
        <dbReference type="ARBA" id="ARBA00023369"/>
    </source>
</evidence>
<comment type="catalytic activity">
    <reaction evidence="33">
        <text>a 1-acyl-sn-glycero-3-phosphocholine + H2O = sn-glycerol 3-phosphocholine + a fatty acid + H(+)</text>
        <dbReference type="Rhea" id="RHEA:15177"/>
        <dbReference type="ChEBI" id="CHEBI:15377"/>
        <dbReference type="ChEBI" id="CHEBI:15378"/>
        <dbReference type="ChEBI" id="CHEBI:16870"/>
        <dbReference type="ChEBI" id="CHEBI:28868"/>
        <dbReference type="ChEBI" id="CHEBI:58168"/>
        <dbReference type="EC" id="3.1.1.5"/>
    </reaction>
    <physiologicalReaction direction="left-to-right" evidence="33">
        <dbReference type="Rhea" id="RHEA:15178"/>
    </physiologicalReaction>
</comment>
<evidence type="ECO:0000256" key="28">
    <source>
        <dbReference type="ARBA" id="ARBA00048058"/>
    </source>
</evidence>
<evidence type="ECO:0000256" key="24">
    <source>
        <dbReference type="ARBA" id="ARBA00047459"/>
    </source>
</evidence>
<dbReference type="GO" id="GO:0004623">
    <property type="term" value="F:phospholipase A2 activity"/>
    <property type="evidence" value="ECO:0007669"/>
    <property type="project" value="UniProtKB-EC"/>
</dbReference>
<comment type="catalytic activity">
    <reaction evidence="39">
        <text>1-hexadecanoyl-2-(9Z)-octadecenoyl-3-octadecanoyl-sn-glycerol + H2O = 1-hexadecanoyl-3-octadecanoyl-sn-glycerol + (9Z)-octadecenoate + H(+)</text>
        <dbReference type="Rhea" id="RHEA:41103"/>
        <dbReference type="ChEBI" id="CHEBI:15377"/>
        <dbReference type="ChEBI" id="CHEBI:15378"/>
        <dbReference type="ChEBI" id="CHEBI:30823"/>
        <dbReference type="ChEBI" id="CHEBI:77623"/>
        <dbReference type="ChEBI" id="CHEBI:77624"/>
    </reaction>
    <physiologicalReaction direction="left-to-right" evidence="39">
        <dbReference type="Rhea" id="RHEA:41104"/>
    </physiologicalReaction>
</comment>
<keyword evidence="11" id="KW-0472">Membrane</keyword>
<evidence type="ECO:0000256" key="39">
    <source>
        <dbReference type="ARBA" id="ARBA00048939"/>
    </source>
</evidence>
<protein>
    <recommendedName>
        <fullName evidence="3">Phospholipase B1, membrane-associated</fullName>
    </recommendedName>
    <alternativeName>
        <fullName evidence="16">Lysophospholipase</fullName>
    </alternativeName>
    <alternativeName>
        <fullName evidence="17">Phospholipase A2</fullName>
    </alternativeName>
    <alternativeName>
        <fullName evidence="19">Phospholipase B/lipase</fullName>
    </alternativeName>
    <alternativeName>
        <fullName evidence="18">Triacylglycerol lipase</fullName>
    </alternativeName>
</protein>
<evidence type="ECO:0000256" key="5">
    <source>
        <dbReference type="ARBA" id="ARBA00022692"/>
    </source>
</evidence>
<dbReference type="Gene3D" id="3.40.50.1110">
    <property type="entry name" value="SGNH hydrolase"/>
    <property type="match status" value="1"/>
</dbReference>
<keyword evidence="10" id="KW-0443">Lipid metabolism</keyword>
<keyword evidence="6 43" id="KW-0732">Signal</keyword>